<protein>
    <submittedName>
        <fullName evidence="2">FAD-dependent oxidoreductase</fullName>
    </submittedName>
</protein>
<dbReference type="InterPro" id="IPR050464">
    <property type="entry name" value="Zeta_carotene_desat/Oxidored"/>
</dbReference>
<evidence type="ECO:0000313" key="3">
    <source>
        <dbReference type="Proteomes" id="UP000680714"/>
    </source>
</evidence>
<dbReference type="SUPFAM" id="SSF51905">
    <property type="entry name" value="FAD/NAD(P)-binding domain"/>
    <property type="match status" value="1"/>
</dbReference>
<accession>A0ABS5IAB6</accession>
<reference evidence="2 3" key="1">
    <citation type="submission" date="2021-04" db="EMBL/GenBank/DDBJ databases">
        <title>Magnetospirillum sulfuroxidans sp. nov., a facultative chemolithoautotrophic sulfur-oxidizing alphaproteobacterium isolated from freshwater sediment and proposals for Paramagetospirillum gen. nov., and Magnetospirillaceae fam. nov.</title>
        <authorList>
            <person name="Koziaeva V."/>
            <person name="Geelhoed J.S."/>
            <person name="Sorokin D.Y."/>
            <person name="Grouzdev D.S."/>
        </authorList>
    </citation>
    <scope>NUCLEOTIDE SEQUENCE [LARGE SCALE GENOMIC DNA]</scope>
    <source>
        <strain evidence="2 3">J10</strain>
    </source>
</reference>
<dbReference type="Pfam" id="PF01593">
    <property type="entry name" value="Amino_oxidase"/>
    <property type="match status" value="2"/>
</dbReference>
<dbReference type="InterPro" id="IPR036188">
    <property type="entry name" value="FAD/NAD-bd_sf"/>
</dbReference>
<gene>
    <name evidence="2" type="ORF">KEC16_02865</name>
</gene>
<proteinExistence type="predicted"/>
<feature type="domain" description="Amine oxidase" evidence="1">
    <location>
        <begin position="338"/>
        <end position="382"/>
    </location>
</feature>
<comment type="caution">
    <text evidence="2">The sequence shown here is derived from an EMBL/GenBank/DDBJ whole genome shotgun (WGS) entry which is preliminary data.</text>
</comment>
<evidence type="ECO:0000259" key="1">
    <source>
        <dbReference type="Pfam" id="PF01593"/>
    </source>
</evidence>
<dbReference type="Proteomes" id="UP000680714">
    <property type="component" value="Unassembled WGS sequence"/>
</dbReference>
<dbReference type="RefSeq" id="WP_211546130.1">
    <property type="nucleotide sequence ID" value="NZ_JAGTUF010000001.1"/>
</dbReference>
<keyword evidence="3" id="KW-1185">Reference proteome</keyword>
<dbReference type="PANTHER" id="PTHR42923:SF47">
    <property type="entry name" value="BLR3003 PROTEIN"/>
    <property type="match status" value="1"/>
</dbReference>
<feature type="domain" description="Amine oxidase" evidence="1">
    <location>
        <begin position="12"/>
        <end position="263"/>
    </location>
</feature>
<name>A0ABS5IAB6_9PROT</name>
<dbReference type="InterPro" id="IPR002937">
    <property type="entry name" value="Amino_oxidase"/>
</dbReference>
<dbReference type="PANTHER" id="PTHR42923">
    <property type="entry name" value="PROTOPORPHYRINOGEN OXIDASE"/>
    <property type="match status" value="1"/>
</dbReference>
<evidence type="ECO:0000313" key="2">
    <source>
        <dbReference type="EMBL" id="MBR9970653.1"/>
    </source>
</evidence>
<organism evidence="2 3">
    <name type="scientific">Magnetospirillum sulfuroxidans</name>
    <dbReference type="NCBI Taxonomy" id="611300"/>
    <lineage>
        <taxon>Bacteria</taxon>
        <taxon>Pseudomonadati</taxon>
        <taxon>Pseudomonadota</taxon>
        <taxon>Alphaproteobacteria</taxon>
        <taxon>Rhodospirillales</taxon>
        <taxon>Rhodospirillaceae</taxon>
        <taxon>Magnetospirillum</taxon>
    </lineage>
</organism>
<dbReference type="Gene3D" id="3.50.50.60">
    <property type="entry name" value="FAD/NAD(P)-binding domain"/>
    <property type="match status" value="1"/>
</dbReference>
<sequence length="391" mass="41772">MTAILHIVGAGLSGLATAVAASQTGHKVRLYEAAGHAGGRCRSFHDPVLDRVIDNGAHLVLGVNRNALAFATAIGGIQAMDALPAHIAFAHLRQGWRRTVTPRHMPVSLAEALRACRPWIGQSVTVAEHLGHRQGFADFWQPLCLAILNTAPQHASAQLFARVLRTILLAGKDGLRGYAFPHGLSAALIDPALALLRRNGGEIHFHHRLTAISQSKLTFTPNDIPLTAADRVVLALPAWVAADFVPQQIQLPTETIANVHYRLASAPDIPSPLGLLGGVGQWLFVRDDVASVTISAAIAAPDPVALWAEIAPLLGQEPPIPPHRVVWEKRATLSHRPHVLNHRPGTLSGLEGVFLAGDWLASPWPCTIESAISSGLMAARAALGRDDLRFS</sequence>
<dbReference type="EMBL" id="JAGTUF010000001">
    <property type="protein sequence ID" value="MBR9970653.1"/>
    <property type="molecule type" value="Genomic_DNA"/>
</dbReference>